<accession>A0A919BY30</accession>
<dbReference type="CDD" id="cd03498">
    <property type="entry name" value="SQR_TypeB_2_TM"/>
    <property type="match status" value="1"/>
</dbReference>
<proteinExistence type="predicted"/>
<reference evidence="3" key="2">
    <citation type="submission" date="2020-09" db="EMBL/GenBank/DDBJ databases">
        <authorList>
            <person name="Sun Q."/>
            <person name="Ohkuma M."/>
        </authorList>
    </citation>
    <scope>NUCLEOTIDE SEQUENCE</scope>
    <source>
        <strain evidence="3">JCM 4122</strain>
    </source>
</reference>
<feature type="compositionally biased region" description="Low complexity" evidence="1">
    <location>
        <begin position="9"/>
        <end position="28"/>
    </location>
</feature>
<dbReference type="Proteomes" id="UP000632849">
    <property type="component" value="Unassembled WGS sequence"/>
</dbReference>
<keyword evidence="2" id="KW-1133">Transmembrane helix</keyword>
<dbReference type="NCBIfam" id="TIGR02046">
    <property type="entry name" value="sdhC_b558_fam"/>
    <property type="match status" value="1"/>
</dbReference>
<keyword evidence="4" id="KW-1185">Reference proteome</keyword>
<name>A0A919BY30_STRFL</name>
<reference evidence="3" key="1">
    <citation type="journal article" date="2014" name="Int. J. Syst. Evol. Microbiol.">
        <title>Complete genome sequence of Corynebacterium casei LMG S-19264T (=DSM 44701T), isolated from a smear-ripened cheese.</title>
        <authorList>
            <consortium name="US DOE Joint Genome Institute (JGI-PGF)"/>
            <person name="Walter F."/>
            <person name="Albersmeier A."/>
            <person name="Kalinowski J."/>
            <person name="Ruckert C."/>
        </authorList>
    </citation>
    <scope>NUCLEOTIDE SEQUENCE</scope>
    <source>
        <strain evidence="3">JCM 4122</strain>
    </source>
</reference>
<dbReference type="Gene3D" id="1.20.1300.10">
    <property type="entry name" value="Fumarate reductase/succinate dehydrogenase, transmembrane subunit"/>
    <property type="match status" value="1"/>
</dbReference>
<keyword evidence="2" id="KW-0472">Membrane</keyword>
<feature type="transmembrane region" description="Helical" evidence="2">
    <location>
        <begin position="104"/>
        <end position="127"/>
    </location>
</feature>
<dbReference type="GO" id="GO:0016020">
    <property type="term" value="C:membrane"/>
    <property type="evidence" value="ECO:0007669"/>
    <property type="project" value="InterPro"/>
</dbReference>
<comment type="caution">
    <text evidence="3">The sequence shown here is derived from an EMBL/GenBank/DDBJ whole genome shotgun (WGS) entry which is preliminary data.</text>
</comment>
<organism evidence="3 4">
    <name type="scientific">Streptomyces filamentosus</name>
    <name type="common">Streptomyces roseosporus</name>
    <dbReference type="NCBI Taxonomy" id="67294"/>
    <lineage>
        <taxon>Bacteria</taxon>
        <taxon>Bacillati</taxon>
        <taxon>Actinomycetota</taxon>
        <taxon>Actinomycetes</taxon>
        <taxon>Kitasatosporales</taxon>
        <taxon>Streptomycetaceae</taxon>
        <taxon>Streptomyces</taxon>
    </lineage>
</organism>
<gene>
    <name evidence="3" type="ORF">GCM10017667_75710</name>
</gene>
<sequence>MALAPSKDTATAKGAAAKGSASAKGTASVKGTASARPPSRTPSRGFWSSTIGKKTVMAVSGLIMLAYLVAHVAGNLKVFFGPEEFNGYAHWLRVMGAPVLHHEWGLWLARIVLLAAVGAHAVSAYQLSRRDIRARPTRYVHRRKGSSYATRTMRWGGIIVGLFIVWHVLDLTTGTVHPGFESGRPYQNVIDTFSTWYGNTIYIVAMLAVGLHVRHGFWSAAQTLGVGNARRERALRLLANVLALALTAGFIAVPVGVMTGVVN</sequence>
<dbReference type="AlphaFoldDB" id="A0A919BY30"/>
<dbReference type="InterPro" id="IPR034804">
    <property type="entry name" value="SQR/QFR_C/D"/>
</dbReference>
<protein>
    <submittedName>
        <fullName evidence="3">Succinate dehydrogenase</fullName>
    </submittedName>
</protein>
<dbReference type="SUPFAM" id="SSF81343">
    <property type="entry name" value="Fumarate reductase respiratory complex transmembrane subunits"/>
    <property type="match status" value="1"/>
</dbReference>
<dbReference type="InterPro" id="IPR011138">
    <property type="entry name" value="Cytochrome_b-558"/>
</dbReference>
<feature type="transmembrane region" description="Helical" evidence="2">
    <location>
        <begin position="148"/>
        <end position="169"/>
    </location>
</feature>
<feature type="transmembrane region" description="Helical" evidence="2">
    <location>
        <begin position="196"/>
        <end position="213"/>
    </location>
</feature>
<feature type="region of interest" description="Disordered" evidence="1">
    <location>
        <begin position="1"/>
        <end position="46"/>
    </location>
</feature>
<evidence type="ECO:0000313" key="3">
    <source>
        <dbReference type="EMBL" id="GHG27662.1"/>
    </source>
</evidence>
<dbReference type="EMBL" id="BNBE01000004">
    <property type="protein sequence ID" value="GHG27662.1"/>
    <property type="molecule type" value="Genomic_DNA"/>
</dbReference>
<feature type="transmembrane region" description="Helical" evidence="2">
    <location>
        <begin position="56"/>
        <end position="74"/>
    </location>
</feature>
<feature type="transmembrane region" description="Helical" evidence="2">
    <location>
        <begin position="234"/>
        <end position="257"/>
    </location>
</feature>
<keyword evidence="2" id="KW-0812">Transmembrane</keyword>
<evidence type="ECO:0000256" key="1">
    <source>
        <dbReference type="SAM" id="MobiDB-lite"/>
    </source>
</evidence>
<evidence type="ECO:0000256" key="2">
    <source>
        <dbReference type="SAM" id="Phobius"/>
    </source>
</evidence>
<evidence type="ECO:0000313" key="4">
    <source>
        <dbReference type="Proteomes" id="UP000632849"/>
    </source>
</evidence>